<accession>A0A369JED7</accession>
<feature type="region of interest" description="Disordered" evidence="1">
    <location>
        <begin position="51"/>
        <end position="76"/>
    </location>
</feature>
<comment type="caution">
    <text evidence="2">The sequence shown here is derived from an EMBL/GenBank/DDBJ whole genome shotgun (WGS) entry which is preliminary data.</text>
</comment>
<proteinExistence type="predicted"/>
<evidence type="ECO:0000313" key="3">
    <source>
        <dbReference type="Proteomes" id="UP000076154"/>
    </source>
</evidence>
<name>A0A369JED7_HYPMA</name>
<organism evidence="2 3">
    <name type="scientific">Hypsizygus marmoreus</name>
    <name type="common">White beech mushroom</name>
    <name type="synonym">Agaricus marmoreus</name>
    <dbReference type="NCBI Taxonomy" id="39966"/>
    <lineage>
        <taxon>Eukaryota</taxon>
        <taxon>Fungi</taxon>
        <taxon>Dikarya</taxon>
        <taxon>Basidiomycota</taxon>
        <taxon>Agaricomycotina</taxon>
        <taxon>Agaricomycetes</taxon>
        <taxon>Agaricomycetidae</taxon>
        <taxon>Agaricales</taxon>
        <taxon>Tricholomatineae</taxon>
        <taxon>Lyophyllaceae</taxon>
        <taxon>Hypsizygus</taxon>
    </lineage>
</organism>
<evidence type="ECO:0000256" key="1">
    <source>
        <dbReference type="SAM" id="MobiDB-lite"/>
    </source>
</evidence>
<dbReference type="AlphaFoldDB" id="A0A369JED7"/>
<feature type="compositionally biased region" description="Pro residues" evidence="1">
    <location>
        <begin position="52"/>
        <end position="61"/>
    </location>
</feature>
<feature type="region of interest" description="Disordered" evidence="1">
    <location>
        <begin position="1"/>
        <end position="34"/>
    </location>
</feature>
<evidence type="ECO:0000313" key="2">
    <source>
        <dbReference type="EMBL" id="RDB17226.1"/>
    </source>
</evidence>
<keyword evidence="3" id="KW-1185">Reference proteome</keyword>
<gene>
    <name evidence="2" type="ORF">Hypma_001740</name>
</gene>
<protein>
    <submittedName>
        <fullName evidence="2">Uncharacterized protein</fullName>
    </submittedName>
</protein>
<dbReference type="EMBL" id="LUEZ02000113">
    <property type="protein sequence ID" value="RDB17226.1"/>
    <property type="molecule type" value="Genomic_DNA"/>
</dbReference>
<reference evidence="2" key="1">
    <citation type="submission" date="2018-04" db="EMBL/GenBank/DDBJ databases">
        <title>Whole genome sequencing of Hypsizygus marmoreus.</title>
        <authorList>
            <person name="Choi I.-G."/>
            <person name="Min B."/>
            <person name="Kim J.-G."/>
            <person name="Kim S."/>
            <person name="Oh Y.-L."/>
            <person name="Kong W.-S."/>
            <person name="Park H."/>
            <person name="Jeong J."/>
            <person name="Song E.-S."/>
        </authorList>
    </citation>
    <scope>NUCLEOTIDE SEQUENCE [LARGE SCALE GENOMIC DNA]</scope>
    <source>
        <strain evidence="2">51987-8</strain>
    </source>
</reference>
<dbReference type="InParanoid" id="A0A369JED7"/>
<dbReference type="Proteomes" id="UP000076154">
    <property type="component" value="Unassembled WGS sequence"/>
</dbReference>
<sequence>MSPPHDLPIRRNFHSTPNTLATPTSLATPAPTPAPAQILDIFDAPTRLGYRPIPPPPPSYSTPPSHHKPSFMPRPRPLPRPLPLPIVFDGPAYTVASITPRTQLHTMPAVELFDGPARIRRVVPVRRAVPMRLGWLPGIVVGGAAAYGAKVLLL</sequence>
<feature type="compositionally biased region" description="Low complexity" evidence="1">
    <location>
        <begin position="15"/>
        <end position="29"/>
    </location>
</feature>